<evidence type="ECO:0000313" key="2">
    <source>
        <dbReference type="Proteomes" id="UP000391919"/>
    </source>
</evidence>
<dbReference type="EMBL" id="BKZQ01000035">
    <property type="protein sequence ID" value="GER71093.1"/>
    <property type="molecule type" value="Genomic_DNA"/>
</dbReference>
<accession>A0A5J4JG89</accession>
<evidence type="ECO:0000313" key="1">
    <source>
        <dbReference type="EMBL" id="GER71093.1"/>
    </source>
</evidence>
<reference evidence="1 2" key="1">
    <citation type="submission" date="2019-09" db="EMBL/GenBank/DDBJ databases">
        <title>Draft genome sequence of Bacillus sp. JC-7.</title>
        <authorList>
            <person name="Tanaka N."/>
            <person name="Shiwa Y."/>
            <person name="Fujita N."/>
            <person name="Tanasupawat S."/>
        </authorList>
    </citation>
    <scope>NUCLEOTIDE SEQUENCE [LARGE SCALE GENOMIC DNA]</scope>
    <source>
        <strain evidence="1 2">JC-7</strain>
    </source>
</reference>
<dbReference type="AlphaFoldDB" id="A0A5J4JG89"/>
<dbReference type="Proteomes" id="UP000391919">
    <property type="component" value="Unassembled WGS sequence"/>
</dbReference>
<organism evidence="1 2">
    <name type="scientific">Weizmannia acidilactici</name>
    <dbReference type="NCBI Taxonomy" id="2607726"/>
    <lineage>
        <taxon>Bacteria</taxon>
        <taxon>Bacillati</taxon>
        <taxon>Bacillota</taxon>
        <taxon>Bacilli</taxon>
        <taxon>Bacillales</taxon>
        <taxon>Bacillaceae</taxon>
        <taxon>Heyndrickxia</taxon>
    </lineage>
</organism>
<gene>
    <name evidence="1" type="ORF">BpJC7_23960</name>
</gene>
<keyword evidence="2" id="KW-1185">Reference proteome</keyword>
<proteinExistence type="predicted"/>
<protein>
    <submittedName>
        <fullName evidence="1">Uncharacterized protein</fullName>
    </submittedName>
</protein>
<comment type="caution">
    <text evidence="1">The sequence shown here is derived from an EMBL/GenBank/DDBJ whole genome shotgun (WGS) entry which is preliminary data.</text>
</comment>
<name>A0A5J4JG89_9BACI</name>
<sequence length="50" mass="5565">MSAHINKFGNLKIIYKEGTGLALLIHTGEKRAGLKAERKNITNVYVLIIL</sequence>